<accession>A0A2G8RHY3</accession>
<evidence type="ECO:0000313" key="4">
    <source>
        <dbReference type="EMBL" id="PIL20698.1"/>
    </source>
</evidence>
<dbReference type="Proteomes" id="UP000231259">
    <property type="component" value="Unassembled WGS sequence"/>
</dbReference>
<comment type="caution">
    <text evidence="4">The sequence shown here is derived from an EMBL/GenBank/DDBJ whole genome shotgun (WGS) entry which is preliminary data.</text>
</comment>
<evidence type="ECO:0000256" key="2">
    <source>
        <dbReference type="SAM" id="Phobius"/>
    </source>
</evidence>
<evidence type="ECO:0000313" key="5">
    <source>
        <dbReference type="Proteomes" id="UP000231259"/>
    </source>
</evidence>
<dbReference type="InterPro" id="IPR036680">
    <property type="entry name" value="SPOR-like_sf"/>
</dbReference>
<feature type="region of interest" description="Disordered" evidence="1">
    <location>
        <begin position="116"/>
        <end position="192"/>
    </location>
</feature>
<feature type="compositionally biased region" description="Polar residues" evidence="1">
    <location>
        <begin position="141"/>
        <end position="159"/>
    </location>
</feature>
<organism evidence="4 5">
    <name type="scientific">Puniceibacterium antarcticum</name>
    <dbReference type="NCBI Taxonomy" id="1206336"/>
    <lineage>
        <taxon>Bacteria</taxon>
        <taxon>Pseudomonadati</taxon>
        <taxon>Pseudomonadota</taxon>
        <taxon>Alphaproteobacteria</taxon>
        <taxon>Rhodobacterales</taxon>
        <taxon>Paracoccaceae</taxon>
        <taxon>Puniceibacterium</taxon>
    </lineage>
</organism>
<protein>
    <recommendedName>
        <fullName evidence="3">SPOR domain-containing protein</fullName>
    </recommendedName>
</protein>
<feature type="transmembrane region" description="Helical" evidence="2">
    <location>
        <begin position="22"/>
        <end position="42"/>
    </location>
</feature>
<proteinExistence type="predicted"/>
<keyword evidence="2" id="KW-1133">Transmembrane helix</keyword>
<dbReference type="GO" id="GO:0042834">
    <property type="term" value="F:peptidoglycan binding"/>
    <property type="evidence" value="ECO:0007669"/>
    <property type="project" value="InterPro"/>
</dbReference>
<evidence type="ECO:0000259" key="3">
    <source>
        <dbReference type="PROSITE" id="PS51724"/>
    </source>
</evidence>
<dbReference type="InterPro" id="IPR007730">
    <property type="entry name" value="SPOR-like_dom"/>
</dbReference>
<dbReference type="Pfam" id="PF05036">
    <property type="entry name" value="SPOR"/>
    <property type="match status" value="1"/>
</dbReference>
<keyword evidence="2" id="KW-0472">Membrane</keyword>
<feature type="domain" description="SPOR" evidence="3">
    <location>
        <begin position="249"/>
        <end position="334"/>
    </location>
</feature>
<dbReference type="PROSITE" id="PS51724">
    <property type="entry name" value="SPOR"/>
    <property type="match status" value="1"/>
</dbReference>
<dbReference type="OrthoDB" id="8479416at2"/>
<dbReference type="RefSeq" id="WP_099910632.1">
    <property type="nucleotide sequence ID" value="NZ_AWWI01000060.1"/>
</dbReference>
<sequence length="334" mass="34806">MADFTYTGPGTGTRSKPRLATLTNWAGAAISLALIVGVGIWGTRVVLRDVSGVPVVLAAEGPMRIAPEDPGGEFADHQGLSVNDVAGNGIASDTADRLTLAPRPLELSEEDVALGIAAPIDPNRPRGDASSATLGEDSESGTETLQSLADQIAAQTAPQSELPAETTGQDRISVDDEGSDTSVDVPDGTEADSINDAIGDALALALPDAISGLARSLRPQTRPSGLQQATTLAPTVPIAQTTTEIDPETLPVGTRLVQLGAFDSAATARSEWTRLEGRFGDYMAGKDRVIERAASGGRVFYRLRVHGFADLSDARRFCSAFVSENADCIPVVTR</sequence>
<dbReference type="Gene3D" id="3.30.70.1070">
    <property type="entry name" value="Sporulation related repeat"/>
    <property type="match status" value="1"/>
</dbReference>
<evidence type="ECO:0000256" key="1">
    <source>
        <dbReference type="SAM" id="MobiDB-lite"/>
    </source>
</evidence>
<keyword evidence="5" id="KW-1185">Reference proteome</keyword>
<name>A0A2G8RHY3_9RHOB</name>
<dbReference type="EMBL" id="AWWI01000060">
    <property type="protein sequence ID" value="PIL20698.1"/>
    <property type="molecule type" value="Genomic_DNA"/>
</dbReference>
<keyword evidence="2" id="KW-0812">Transmembrane</keyword>
<dbReference type="SUPFAM" id="SSF110997">
    <property type="entry name" value="Sporulation related repeat"/>
    <property type="match status" value="1"/>
</dbReference>
<reference evidence="4 5" key="1">
    <citation type="submission" date="2013-09" db="EMBL/GenBank/DDBJ databases">
        <title>Genome sequencing of Phaeobacter antarcticus sp. nov. SM1211.</title>
        <authorList>
            <person name="Zhang X.-Y."/>
            <person name="Liu C."/>
            <person name="Chen X.-L."/>
            <person name="Xie B.-B."/>
            <person name="Qin Q.-L."/>
            <person name="Rong J.-C."/>
            <person name="Zhang Y.-Z."/>
        </authorList>
    </citation>
    <scope>NUCLEOTIDE SEQUENCE [LARGE SCALE GENOMIC DNA]</scope>
    <source>
        <strain evidence="4 5">SM1211</strain>
    </source>
</reference>
<dbReference type="AlphaFoldDB" id="A0A2G8RHY3"/>
<gene>
    <name evidence="4" type="ORF">P775_09220</name>
</gene>